<dbReference type="Gene3D" id="2.70.98.10">
    <property type="match status" value="1"/>
</dbReference>
<evidence type="ECO:0000313" key="2">
    <source>
        <dbReference type="Proteomes" id="UP000230821"/>
    </source>
</evidence>
<proteinExistence type="predicted"/>
<comment type="caution">
    <text evidence="1">The sequence shown here is derived from an EMBL/GenBank/DDBJ whole genome shotgun (WGS) entry which is preliminary data.</text>
</comment>
<protein>
    <submittedName>
        <fullName evidence="1">DUF4432 domain-containing protein</fullName>
    </submittedName>
</protein>
<sequence>MSVTTIQLQERFFTEKERIFVESEGLSASLFRYDTGVCGLRLKNTRGELIMLPFKGQQIWDCTFDDRRLTMKSMFPQPIDTQEYLGTYGAFFVHCGVLAMGVPSPDDTHPLHGDIPNARYQKAYLQVGSDERGAFIGLGGQLEYTVAFNHHYRFEPLVKLYADETVVPVSGTLTNLKKTEMEYMYMAHTNFRPVDNGRIVYSAPCTPEHSRVSINVPAHIKSSHPIEDFKAFLHALKDDPTKHTVLTPDLILDPEVIFFLDYQADEDGFAHSMQVHPDGYAHYISHRLAELGKGVRWLCRTPDQDALGLYLPATAEHQGYLAEKEKGNVKILPGGESVEFRENVGLLNPEQAKEMEARIQKILT</sequence>
<evidence type="ECO:0000313" key="1">
    <source>
        <dbReference type="EMBL" id="PIE32471.1"/>
    </source>
</evidence>
<gene>
    <name evidence="1" type="ORF">CSA56_15375</name>
</gene>
<dbReference type="AlphaFoldDB" id="A0A2G6K9Y4"/>
<dbReference type="InterPro" id="IPR014718">
    <property type="entry name" value="GH-type_carb-bd"/>
</dbReference>
<name>A0A2G6K9Y4_9BACT</name>
<organism evidence="1 2">
    <name type="scientific">candidate division KSB3 bacterium</name>
    <dbReference type="NCBI Taxonomy" id="2044937"/>
    <lineage>
        <taxon>Bacteria</taxon>
        <taxon>candidate division KSB3</taxon>
    </lineage>
</organism>
<dbReference type="EMBL" id="PDSK01000113">
    <property type="protein sequence ID" value="PIE32471.1"/>
    <property type="molecule type" value="Genomic_DNA"/>
</dbReference>
<accession>A0A2G6K9Y4</accession>
<dbReference type="Proteomes" id="UP000230821">
    <property type="component" value="Unassembled WGS sequence"/>
</dbReference>
<dbReference type="GO" id="GO:0030246">
    <property type="term" value="F:carbohydrate binding"/>
    <property type="evidence" value="ECO:0007669"/>
    <property type="project" value="InterPro"/>
</dbReference>
<dbReference type="InterPro" id="IPR027839">
    <property type="entry name" value="DUF4432"/>
</dbReference>
<reference evidence="1 2" key="1">
    <citation type="submission" date="2017-10" db="EMBL/GenBank/DDBJ databases">
        <title>Novel microbial diversity and functional potential in the marine mammal oral microbiome.</title>
        <authorList>
            <person name="Dudek N.K."/>
            <person name="Sun C.L."/>
            <person name="Burstein D."/>
            <person name="Kantor R.S."/>
            <person name="Aliaga Goltsman D.S."/>
            <person name="Bik E.M."/>
            <person name="Thomas B.C."/>
            <person name="Banfield J.F."/>
            <person name="Relman D.A."/>
        </authorList>
    </citation>
    <scope>NUCLEOTIDE SEQUENCE [LARGE SCALE GENOMIC DNA]</scope>
    <source>
        <strain evidence="1">DOLJORAL78_47_16</strain>
    </source>
</reference>
<dbReference type="Pfam" id="PF14486">
    <property type="entry name" value="DUF4432"/>
    <property type="match status" value="1"/>
</dbReference>